<evidence type="ECO:0000256" key="1">
    <source>
        <dbReference type="SAM" id="Coils"/>
    </source>
</evidence>
<proteinExistence type="predicted"/>
<evidence type="ECO:0000313" key="3">
    <source>
        <dbReference type="EMBL" id="KAF7782861.1"/>
    </source>
</evidence>
<organism evidence="3 4">
    <name type="scientific">Agaricus bisporus var. burnettii</name>
    <dbReference type="NCBI Taxonomy" id="192524"/>
    <lineage>
        <taxon>Eukaryota</taxon>
        <taxon>Fungi</taxon>
        <taxon>Dikarya</taxon>
        <taxon>Basidiomycota</taxon>
        <taxon>Agaricomycotina</taxon>
        <taxon>Agaricomycetes</taxon>
        <taxon>Agaricomycetidae</taxon>
        <taxon>Agaricales</taxon>
        <taxon>Agaricineae</taxon>
        <taxon>Agaricaceae</taxon>
        <taxon>Agaricus</taxon>
    </lineage>
</organism>
<feature type="region of interest" description="Disordered" evidence="2">
    <location>
        <begin position="1"/>
        <end position="32"/>
    </location>
</feature>
<dbReference type="EMBL" id="JABXXO010000003">
    <property type="protein sequence ID" value="KAF7782861.1"/>
    <property type="molecule type" value="Genomic_DNA"/>
</dbReference>
<dbReference type="Proteomes" id="UP000629468">
    <property type="component" value="Unassembled WGS sequence"/>
</dbReference>
<accession>A0A8H7F8Q2</accession>
<reference evidence="3 4" key="1">
    <citation type="journal article" name="Sci. Rep.">
        <title>Telomere-to-telomere assembled and centromere annotated genomes of the two main subspecies of the button mushroom Agaricus bisporus reveal especially polymorphic chromosome ends.</title>
        <authorList>
            <person name="Sonnenberg A.S.M."/>
            <person name="Sedaghat-Telgerd N."/>
            <person name="Lavrijssen B."/>
            <person name="Ohm R.A."/>
            <person name="Hendrickx P.M."/>
            <person name="Scholtmeijer K."/>
            <person name="Baars J.J.P."/>
            <person name="van Peer A."/>
        </authorList>
    </citation>
    <scope>NUCLEOTIDE SEQUENCE [LARGE SCALE GENOMIC DNA]</scope>
    <source>
        <strain evidence="3 4">H119_p4</strain>
    </source>
</reference>
<comment type="caution">
    <text evidence="3">The sequence shown here is derived from an EMBL/GenBank/DDBJ whole genome shotgun (WGS) entry which is preliminary data.</text>
</comment>
<sequence length="380" mass="43524">MSSSQYDSSRLRKRETAPTVHAARCRQSRPVPSHRSIIQLESDVQDLRNARKELDARYSEIQFEIRAVKDRLDERDLRRQELKGITEELNIAQRFLSTADGLSQTEVVRAMESLNEEIFQLTSIVADQLSVKERRIPDSRFAKSILKQSPLLKTMDPYFEIIMSVSLDDPLAIQLGWQTILVQVCFHIISAWEVEDLFCGTGELHNTLQNMYEGIQSENDHAVSGRWRSVVYGATNDISSKGQDAIIDRIVSILADLPVFCGYVFTQEQFDKILTSFRERIDPLFDKCLQVRKMIGKDITSTDIRPYFVEPGRKYDSNLPADLEHEDEKEESLKGQDEIIACSVSLGLYCILESRGDIQSKESIMKPKVILQRTLKEIIS</sequence>
<gene>
    <name evidence="3" type="ORF">Agabi119p4_2237</name>
</gene>
<evidence type="ECO:0000256" key="2">
    <source>
        <dbReference type="SAM" id="MobiDB-lite"/>
    </source>
</evidence>
<keyword evidence="1" id="KW-0175">Coiled coil</keyword>
<evidence type="ECO:0000313" key="4">
    <source>
        <dbReference type="Proteomes" id="UP000629468"/>
    </source>
</evidence>
<protein>
    <submittedName>
        <fullName evidence="3">Uncharacterized protein</fullName>
    </submittedName>
</protein>
<dbReference type="AlphaFoldDB" id="A0A8H7F8Q2"/>
<feature type="coiled-coil region" evidence="1">
    <location>
        <begin position="37"/>
        <end position="64"/>
    </location>
</feature>
<name>A0A8H7F8Q2_AGABI</name>